<protein>
    <submittedName>
        <fullName evidence="2">Uncharacterized protein</fullName>
    </submittedName>
</protein>
<sequence>MAAWPSFSSRLLASPAKTIGGKDSRVLSTESSSARFGGVYGGDGFSAIGEARKMRMEIEIELRGEWFGILIVEKGFGNRSGGSQKAIGGGEKKEKRGDSVQKKKNKKKKKKIVRATMECESAELCLSIDDSSKSGLTKDDAMKKIKAEGIVVSKVIKLLKLKTDYKAFESKRKLCDSYDMFLAHKCVTFGETILQEEEEELKKSGGETKFSALDMDVDIDYYTILGLPTGEDGPCQTVIVAFVKDKNFTDVPNDNLEASIVNVSYRRKSSTKSTLDSNTTRSFPGHCLSSTLLSLFSNKSITHKFLGVSKNPGIFCGKRLISEDHLSFLYLKCHVMTIDHHILLRLTILEWNRRLNSQCLVDHRLSQTHLIQSRYGNPAFFFNNGPDLISQLPMQTLSS</sequence>
<dbReference type="EMBL" id="JAATIQ010000058">
    <property type="protein sequence ID" value="KAF4391555.1"/>
    <property type="molecule type" value="Genomic_DNA"/>
</dbReference>
<name>A0A7J6H8V7_CANSA</name>
<dbReference type="Proteomes" id="UP000583929">
    <property type="component" value="Unassembled WGS sequence"/>
</dbReference>
<dbReference type="InterPro" id="IPR028364">
    <property type="entry name" value="Ribosomal_uL1/biogenesis"/>
</dbReference>
<evidence type="ECO:0000256" key="1">
    <source>
        <dbReference type="SAM" id="MobiDB-lite"/>
    </source>
</evidence>
<evidence type="ECO:0000313" key="3">
    <source>
        <dbReference type="Proteomes" id="UP000583929"/>
    </source>
</evidence>
<accession>A0A7J6H8V7</accession>
<keyword evidence="3" id="KW-1185">Reference proteome</keyword>
<reference evidence="2 3" key="1">
    <citation type="journal article" date="2020" name="bioRxiv">
        <title>Sequence and annotation of 42 cannabis genomes reveals extensive copy number variation in cannabinoid synthesis and pathogen resistance genes.</title>
        <authorList>
            <person name="Mckernan K.J."/>
            <person name="Helbert Y."/>
            <person name="Kane L.T."/>
            <person name="Ebling H."/>
            <person name="Zhang L."/>
            <person name="Liu B."/>
            <person name="Eaton Z."/>
            <person name="Mclaughlin S."/>
            <person name="Kingan S."/>
            <person name="Baybayan P."/>
            <person name="Concepcion G."/>
            <person name="Jordan M."/>
            <person name="Riva A."/>
            <person name="Barbazuk W."/>
            <person name="Harkins T."/>
        </authorList>
    </citation>
    <scope>NUCLEOTIDE SEQUENCE [LARGE SCALE GENOMIC DNA]</scope>
    <source>
        <strain evidence="3">cv. Jamaican Lion 4</strain>
        <tissue evidence="2">Leaf</tissue>
    </source>
</reference>
<proteinExistence type="predicted"/>
<dbReference type="AlphaFoldDB" id="A0A7J6H8V7"/>
<organism evidence="2 3">
    <name type="scientific">Cannabis sativa</name>
    <name type="common">Hemp</name>
    <name type="synonym">Marijuana</name>
    <dbReference type="NCBI Taxonomy" id="3483"/>
    <lineage>
        <taxon>Eukaryota</taxon>
        <taxon>Viridiplantae</taxon>
        <taxon>Streptophyta</taxon>
        <taxon>Embryophyta</taxon>
        <taxon>Tracheophyta</taxon>
        <taxon>Spermatophyta</taxon>
        <taxon>Magnoliopsida</taxon>
        <taxon>eudicotyledons</taxon>
        <taxon>Gunneridae</taxon>
        <taxon>Pentapetalae</taxon>
        <taxon>rosids</taxon>
        <taxon>fabids</taxon>
        <taxon>Rosales</taxon>
        <taxon>Cannabaceae</taxon>
        <taxon>Cannabis</taxon>
    </lineage>
</organism>
<feature type="region of interest" description="Disordered" evidence="1">
    <location>
        <begin position="79"/>
        <end position="111"/>
    </location>
</feature>
<gene>
    <name evidence="2" type="ORF">G4B88_030706</name>
</gene>
<comment type="caution">
    <text evidence="2">The sequence shown here is derived from an EMBL/GenBank/DDBJ whole genome shotgun (WGS) entry which is preliminary data.</text>
</comment>
<feature type="compositionally biased region" description="Basic and acidic residues" evidence="1">
    <location>
        <begin position="90"/>
        <end position="101"/>
    </location>
</feature>
<feature type="compositionally biased region" description="Basic residues" evidence="1">
    <location>
        <begin position="102"/>
        <end position="111"/>
    </location>
</feature>
<evidence type="ECO:0000313" key="2">
    <source>
        <dbReference type="EMBL" id="KAF4391555.1"/>
    </source>
</evidence>
<dbReference type="Pfam" id="PF00687">
    <property type="entry name" value="Ribosomal_L1"/>
    <property type="match status" value="1"/>
</dbReference>